<feature type="domain" description="Threonine/serine exporter-like N-terminal" evidence="8">
    <location>
        <begin position="12"/>
        <end position="248"/>
    </location>
</feature>
<dbReference type="AlphaFoldDB" id="A0A174AV45"/>
<dbReference type="EMBL" id="JAFHBD010000015">
    <property type="protein sequence ID" value="MBN2952877.1"/>
    <property type="molecule type" value="Genomic_DNA"/>
</dbReference>
<organism evidence="9 11">
    <name type="scientific">Fusicatenibacter saccharivorans</name>
    <dbReference type="NCBI Taxonomy" id="1150298"/>
    <lineage>
        <taxon>Bacteria</taxon>
        <taxon>Bacillati</taxon>
        <taxon>Bacillota</taxon>
        <taxon>Clostridia</taxon>
        <taxon>Lachnospirales</taxon>
        <taxon>Lachnospiraceae</taxon>
        <taxon>Fusicatenibacter</taxon>
    </lineage>
</organism>
<evidence type="ECO:0000256" key="7">
    <source>
        <dbReference type="SAM" id="Phobius"/>
    </source>
</evidence>
<protein>
    <submittedName>
        <fullName evidence="9">Inner membrane protein YjjP</fullName>
    </submittedName>
    <submittedName>
        <fullName evidence="10">Threonine/serine exporter family protein</fullName>
    </submittedName>
</protein>
<evidence type="ECO:0000259" key="8">
    <source>
        <dbReference type="Pfam" id="PF06738"/>
    </source>
</evidence>
<evidence type="ECO:0000256" key="3">
    <source>
        <dbReference type="ARBA" id="ARBA00022692"/>
    </source>
</evidence>
<name>A0A174AV45_9FIRM</name>
<feature type="transmembrane region" description="Helical" evidence="7">
    <location>
        <begin position="119"/>
        <end position="137"/>
    </location>
</feature>
<evidence type="ECO:0000256" key="2">
    <source>
        <dbReference type="ARBA" id="ARBA00022475"/>
    </source>
</evidence>
<dbReference type="GO" id="GO:0022857">
    <property type="term" value="F:transmembrane transporter activity"/>
    <property type="evidence" value="ECO:0007669"/>
    <property type="project" value="InterPro"/>
</dbReference>
<evidence type="ECO:0000256" key="1">
    <source>
        <dbReference type="ARBA" id="ARBA00004651"/>
    </source>
</evidence>
<dbReference type="RefSeq" id="WP_055226708.1">
    <property type="nucleotide sequence ID" value="NZ_CYYV01000004.1"/>
</dbReference>
<dbReference type="Pfam" id="PF06738">
    <property type="entry name" value="ThrE"/>
    <property type="match status" value="1"/>
</dbReference>
<dbReference type="Proteomes" id="UP000095706">
    <property type="component" value="Unassembled WGS sequence"/>
</dbReference>
<evidence type="ECO:0000256" key="5">
    <source>
        <dbReference type="ARBA" id="ARBA00023136"/>
    </source>
</evidence>
<feature type="transmembrane region" description="Helical" evidence="7">
    <location>
        <begin position="231"/>
        <end position="251"/>
    </location>
</feature>
<feature type="transmembrane region" description="Helical" evidence="7">
    <location>
        <begin position="168"/>
        <end position="186"/>
    </location>
</feature>
<feature type="transmembrane region" description="Helical" evidence="7">
    <location>
        <begin position="143"/>
        <end position="161"/>
    </location>
</feature>
<evidence type="ECO:0000313" key="9">
    <source>
        <dbReference type="EMBL" id="CUN92661.1"/>
    </source>
</evidence>
<dbReference type="Proteomes" id="UP000737612">
    <property type="component" value="Unassembled WGS sequence"/>
</dbReference>
<dbReference type="InterPro" id="IPR010619">
    <property type="entry name" value="ThrE-like_N"/>
</dbReference>
<dbReference type="PANTHER" id="PTHR34390:SF2">
    <property type="entry name" value="SUCCINATE TRANSPORTER SUBUNIT YJJP-RELATED"/>
    <property type="match status" value="1"/>
</dbReference>
<dbReference type="GO" id="GO:0015744">
    <property type="term" value="P:succinate transport"/>
    <property type="evidence" value="ECO:0007669"/>
    <property type="project" value="TreeGrafter"/>
</dbReference>
<evidence type="ECO:0000313" key="10">
    <source>
        <dbReference type="EMBL" id="MBN2952877.1"/>
    </source>
</evidence>
<sequence length="260" mass="28116">MNAESTREALDVASLAGDILLASGAEIFRVEETIDRIARAYGVDSSDAFVLSSGIFLTAESGKKQEFARVRHIPLSAARLDKVTAVNQLSREIEEGLHMPKEAKAWLLDIQRMPDKPRWHQVLASGVGSACFCFLFGGDVVDSMVAFLSGFVLYFYLLYLLRGRMSKIATNISGGALVTLIAVFLYQAGIGHHLDKVIIGSIIPLVPGVNFTNAIRDIADQDYIAGSVRMLDALLVTFCIALGVGLIITGYHQLAGGLQL</sequence>
<evidence type="ECO:0000256" key="6">
    <source>
        <dbReference type="ARBA" id="ARBA00034125"/>
    </source>
</evidence>
<keyword evidence="5 7" id="KW-0472">Membrane</keyword>
<dbReference type="PANTHER" id="PTHR34390">
    <property type="entry name" value="UPF0442 PROTEIN YJJB-RELATED"/>
    <property type="match status" value="1"/>
</dbReference>
<keyword evidence="4 7" id="KW-1133">Transmembrane helix</keyword>
<accession>A0A174AV45</accession>
<evidence type="ECO:0000256" key="4">
    <source>
        <dbReference type="ARBA" id="ARBA00022989"/>
    </source>
</evidence>
<keyword evidence="3 7" id="KW-0812">Transmembrane</keyword>
<feature type="transmembrane region" description="Helical" evidence="7">
    <location>
        <begin position="198"/>
        <end position="219"/>
    </location>
</feature>
<comment type="similarity">
    <text evidence="6">Belongs to the ThrE exporter (TC 2.A.79) family.</text>
</comment>
<dbReference type="GO" id="GO:0005886">
    <property type="term" value="C:plasma membrane"/>
    <property type="evidence" value="ECO:0007669"/>
    <property type="project" value="UniProtKB-SubCell"/>
</dbReference>
<dbReference type="EMBL" id="CYYV01000004">
    <property type="protein sequence ID" value="CUN92661.1"/>
    <property type="molecule type" value="Genomic_DNA"/>
</dbReference>
<reference evidence="9 11" key="1">
    <citation type="submission" date="2015-09" db="EMBL/GenBank/DDBJ databases">
        <authorList>
            <consortium name="Pathogen Informatics"/>
        </authorList>
    </citation>
    <scope>NUCLEOTIDE SEQUENCE [LARGE SCALE GENOMIC DNA]</scope>
    <source>
        <strain evidence="9 11">2789STDY5608849</strain>
    </source>
</reference>
<comment type="subcellular location">
    <subcellularLocation>
        <location evidence="1">Cell membrane</location>
        <topology evidence="1">Multi-pass membrane protein</topology>
    </subcellularLocation>
</comment>
<proteinExistence type="inferred from homology"/>
<dbReference type="InterPro" id="IPR050539">
    <property type="entry name" value="ThrE_Dicarb/AminoAcid_Exp"/>
</dbReference>
<gene>
    <name evidence="9" type="primary">yjjP</name>
    <name evidence="9" type="ORF">ERS852406_00928</name>
    <name evidence="10" type="ORF">JTJ23_04605</name>
</gene>
<keyword evidence="2" id="KW-1003">Cell membrane</keyword>
<evidence type="ECO:0000313" key="11">
    <source>
        <dbReference type="Proteomes" id="UP000095706"/>
    </source>
</evidence>
<reference evidence="10" key="2">
    <citation type="submission" date="2021-02" db="EMBL/GenBank/DDBJ databases">
        <title>Metagenome-assembled genomes from human diarrheal sample B26.</title>
        <authorList>
            <person name="Ateba T.P."/>
            <person name="Alayande K.A."/>
            <person name="Mwanza M."/>
        </authorList>
    </citation>
    <scope>NUCLEOTIDE SEQUENCE</scope>
    <source>
        <strain evidence="10">06WH</strain>
    </source>
</reference>